<dbReference type="Proteomes" id="UP001149400">
    <property type="component" value="Unassembled WGS sequence"/>
</dbReference>
<accession>A0ABT5R877</accession>
<comment type="caution">
    <text evidence="1">The sequence shown here is derived from an EMBL/GenBank/DDBJ whole genome shotgun (WGS) entry which is preliminary data.</text>
</comment>
<evidence type="ECO:0000313" key="2">
    <source>
        <dbReference type="Proteomes" id="UP001149400"/>
    </source>
</evidence>
<protein>
    <recommendedName>
        <fullName evidence="3">B30.2/SPRY domain-containing protein</fullName>
    </recommendedName>
</protein>
<feature type="non-terminal residue" evidence="1">
    <location>
        <position position="182"/>
    </location>
</feature>
<proteinExistence type="predicted"/>
<evidence type="ECO:0000313" key="1">
    <source>
        <dbReference type="EMBL" id="MDD1796468.1"/>
    </source>
</evidence>
<evidence type="ECO:0008006" key="3">
    <source>
        <dbReference type="Google" id="ProtNLM"/>
    </source>
</evidence>
<reference evidence="1" key="1">
    <citation type="submission" date="2021-12" db="EMBL/GenBank/DDBJ databases">
        <title>Enterovibrio ZSDZ35 sp. nov. and Enterovibrio ZSDZ42 sp. nov., isolated from coastal seawater in Qingdao.</title>
        <authorList>
            <person name="Zhang P."/>
        </authorList>
    </citation>
    <scope>NUCLEOTIDE SEQUENCE</scope>
    <source>
        <strain evidence="1">ZSDZ42</strain>
    </source>
</reference>
<sequence length="182" mass="19649">DELELRTSADIVDWPVQTGNSSFTNGVLNANGGSWTYQANSARASTYGFSDNYRFSFKIEALGTYNMIGLGNVESSASYTDIDYAFYLVNTTLYIYESGSSKGTFGSIAVGDTLSIDVAEGSITYRRNDEVVREVTYSGDTPDFYIDSSFYSGAMRLGELQFSPLSGAGLSADADNDGVTND</sequence>
<dbReference type="RefSeq" id="WP_274167185.1">
    <property type="nucleotide sequence ID" value="NZ_JAJUBC010000114.1"/>
</dbReference>
<organism evidence="1 2">
    <name type="scientific">Enterovibrio gelatinilyticus</name>
    <dbReference type="NCBI Taxonomy" id="2899819"/>
    <lineage>
        <taxon>Bacteria</taxon>
        <taxon>Pseudomonadati</taxon>
        <taxon>Pseudomonadota</taxon>
        <taxon>Gammaproteobacteria</taxon>
        <taxon>Vibrionales</taxon>
        <taxon>Vibrionaceae</taxon>
        <taxon>Enterovibrio</taxon>
    </lineage>
</organism>
<dbReference type="EMBL" id="JAJUBC010000114">
    <property type="protein sequence ID" value="MDD1796468.1"/>
    <property type="molecule type" value="Genomic_DNA"/>
</dbReference>
<keyword evidence="2" id="KW-1185">Reference proteome</keyword>
<feature type="non-terminal residue" evidence="1">
    <location>
        <position position="1"/>
    </location>
</feature>
<name>A0ABT5R877_9GAMM</name>
<gene>
    <name evidence="1" type="ORF">LRP50_25470</name>
</gene>